<evidence type="ECO:0000256" key="3">
    <source>
        <dbReference type="ARBA" id="ARBA00023157"/>
    </source>
</evidence>
<sequence>MFAFLFVVMLGELINTNPTTYLGIPRLFGPSEALVGDIVIFKCQMPKHQKNEFILLQLFKKGNNSKWLGESTSLSGEAGAFNLVIRPSHDGSLECVARAQNNSNIQPTASISHYLKVVEPVNGSQIVVRSGPVEFFEGDKLELLCKLTAGNYVSYKWLLNGRLIAQSPGLLPSGNHLLLNRTTSEDSGSYVCVATNHFKDAVFTSRSSDVEIIVKDVVSAPDISFTVLKEESQNYSAAVTCQSSAGTPPVTFTLYNRTELVGSMTSQDRGVAFKLPLFLGQYLGELRCEANNGGPVAHSQWLPLEVVSVGGPVTMHYDYDVGENFAVVGLRIYCRVAKGSHPRYRWFQNKTPLRDRGSFYYVANQPPEQSILLLSVGRSSAGTYRCEVSDSFDNTTAISSRKRYLDKEVLNRLPVPVVATVFGCFTALILLVSVCCGLGVVYMYVLFLYILNYDTELTCGLFLQDLSEYEEDADVLRRTTGGDEFDRASEASADEWPRIAEQRKTLEDEPFEP</sequence>
<dbReference type="InterPro" id="IPR003598">
    <property type="entry name" value="Ig_sub2"/>
</dbReference>
<feature type="domain" description="Ig-like" evidence="9">
    <location>
        <begin position="107"/>
        <end position="211"/>
    </location>
</feature>
<dbReference type="GO" id="GO:0005886">
    <property type="term" value="C:plasma membrane"/>
    <property type="evidence" value="ECO:0007669"/>
    <property type="project" value="TreeGrafter"/>
</dbReference>
<feature type="domain" description="Ig-like" evidence="9">
    <location>
        <begin position="312"/>
        <end position="399"/>
    </location>
</feature>
<evidence type="ECO:0000259" key="9">
    <source>
        <dbReference type="PROSITE" id="PS50835"/>
    </source>
</evidence>
<feature type="region of interest" description="Disordered" evidence="6">
    <location>
        <begin position="480"/>
        <end position="513"/>
    </location>
</feature>
<keyword evidence="5" id="KW-0393">Immunoglobulin domain</keyword>
<feature type="compositionally biased region" description="Basic and acidic residues" evidence="6">
    <location>
        <begin position="480"/>
        <end position="507"/>
    </location>
</feature>
<keyword evidence="3" id="KW-1015">Disulfide bond</keyword>
<dbReference type="GO" id="GO:0098609">
    <property type="term" value="P:cell-cell adhesion"/>
    <property type="evidence" value="ECO:0007669"/>
    <property type="project" value="TreeGrafter"/>
</dbReference>
<dbReference type="Pfam" id="PF13927">
    <property type="entry name" value="Ig_3"/>
    <property type="match status" value="1"/>
</dbReference>
<dbReference type="Gene3D" id="2.60.40.10">
    <property type="entry name" value="Immunoglobulins"/>
    <property type="match status" value="2"/>
</dbReference>
<evidence type="ECO:0000256" key="2">
    <source>
        <dbReference type="ARBA" id="ARBA00023136"/>
    </source>
</evidence>
<dbReference type="Proteomes" id="UP000694558">
    <property type="component" value="Chromosome 8"/>
</dbReference>
<reference evidence="10" key="2">
    <citation type="submission" date="2025-08" db="UniProtKB">
        <authorList>
            <consortium name="Ensembl"/>
        </authorList>
    </citation>
    <scope>IDENTIFICATION</scope>
</reference>
<keyword evidence="7" id="KW-0812">Transmembrane</keyword>
<comment type="subcellular location">
    <subcellularLocation>
        <location evidence="1">Membrane</location>
        <topology evidence="1">Single-pass type I membrane protein</topology>
    </subcellularLocation>
</comment>
<dbReference type="PANTHER" id="PTHR11640">
    <property type="entry name" value="NEPHRIN"/>
    <property type="match status" value="1"/>
</dbReference>
<dbReference type="GO" id="GO:0050839">
    <property type="term" value="F:cell adhesion molecule binding"/>
    <property type="evidence" value="ECO:0007669"/>
    <property type="project" value="TreeGrafter"/>
</dbReference>
<feature type="signal peptide" evidence="8">
    <location>
        <begin position="1"/>
        <end position="16"/>
    </location>
</feature>
<dbReference type="AlphaFoldDB" id="A0A8D3BJ94"/>
<keyword evidence="7" id="KW-1133">Transmembrane helix</keyword>
<evidence type="ECO:0000256" key="4">
    <source>
        <dbReference type="ARBA" id="ARBA00023180"/>
    </source>
</evidence>
<keyword evidence="8" id="KW-0732">Signal</keyword>
<evidence type="ECO:0000256" key="5">
    <source>
        <dbReference type="ARBA" id="ARBA00023319"/>
    </source>
</evidence>
<evidence type="ECO:0000256" key="8">
    <source>
        <dbReference type="SAM" id="SignalP"/>
    </source>
</evidence>
<accession>A0A8D3BJ94</accession>
<dbReference type="GO" id="GO:0005911">
    <property type="term" value="C:cell-cell junction"/>
    <property type="evidence" value="ECO:0007669"/>
    <property type="project" value="TreeGrafter"/>
</dbReference>
<feature type="chain" id="PRO_5034105602" evidence="8">
    <location>
        <begin position="17"/>
        <end position="513"/>
    </location>
</feature>
<keyword evidence="4" id="KW-0325">Glycoprotein</keyword>
<organism evidence="10 11">
    <name type="scientific">Scophthalmus maximus</name>
    <name type="common">Turbot</name>
    <name type="synonym">Psetta maxima</name>
    <dbReference type="NCBI Taxonomy" id="52904"/>
    <lineage>
        <taxon>Eukaryota</taxon>
        <taxon>Metazoa</taxon>
        <taxon>Chordata</taxon>
        <taxon>Craniata</taxon>
        <taxon>Vertebrata</taxon>
        <taxon>Euteleostomi</taxon>
        <taxon>Actinopterygii</taxon>
        <taxon>Neopterygii</taxon>
        <taxon>Teleostei</taxon>
        <taxon>Neoteleostei</taxon>
        <taxon>Acanthomorphata</taxon>
        <taxon>Carangaria</taxon>
        <taxon>Pleuronectiformes</taxon>
        <taxon>Pleuronectoidei</taxon>
        <taxon>Scophthalmidae</taxon>
        <taxon>Scophthalmus</taxon>
    </lineage>
</organism>
<dbReference type="CDD" id="cd00096">
    <property type="entry name" value="Ig"/>
    <property type="match status" value="1"/>
</dbReference>
<dbReference type="Ensembl" id="ENSSMAT00000060955.1">
    <property type="protein sequence ID" value="ENSSMAP00000035102.1"/>
    <property type="gene ID" value="ENSSMAG00000024985.1"/>
</dbReference>
<feature type="transmembrane region" description="Helical" evidence="7">
    <location>
        <begin position="417"/>
        <end position="450"/>
    </location>
</feature>
<dbReference type="SMART" id="SM00408">
    <property type="entry name" value="IGc2"/>
    <property type="match status" value="2"/>
</dbReference>
<keyword evidence="2 7" id="KW-0472">Membrane</keyword>
<evidence type="ECO:0000256" key="7">
    <source>
        <dbReference type="SAM" id="Phobius"/>
    </source>
</evidence>
<reference evidence="10" key="1">
    <citation type="submission" date="2023-05" db="EMBL/GenBank/DDBJ databases">
        <title>High-quality long-read genome of Scophthalmus maximus.</title>
        <authorList>
            <person name="Lien S."/>
            <person name="Martinez P."/>
        </authorList>
    </citation>
    <scope>NUCLEOTIDE SEQUENCE [LARGE SCALE GENOMIC DNA]</scope>
</reference>
<evidence type="ECO:0000313" key="11">
    <source>
        <dbReference type="Proteomes" id="UP000694558"/>
    </source>
</evidence>
<dbReference type="SMART" id="SM00409">
    <property type="entry name" value="IG"/>
    <property type="match status" value="2"/>
</dbReference>
<evidence type="ECO:0000256" key="1">
    <source>
        <dbReference type="ARBA" id="ARBA00004479"/>
    </source>
</evidence>
<dbReference type="PROSITE" id="PS50835">
    <property type="entry name" value="IG_LIKE"/>
    <property type="match status" value="2"/>
</dbReference>
<dbReference type="InterPro" id="IPR051275">
    <property type="entry name" value="Cell_adhesion_signaling"/>
</dbReference>
<protein>
    <submittedName>
        <fullName evidence="10">Si:dkey-93h22.7</fullName>
    </submittedName>
</protein>
<evidence type="ECO:0000256" key="6">
    <source>
        <dbReference type="SAM" id="MobiDB-lite"/>
    </source>
</evidence>
<dbReference type="InterPro" id="IPR013783">
    <property type="entry name" value="Ig-like_fold"/>
</dbReference>
<evidence type="ECO:0000313" key="10">
    <source>
        <dbReference type="Ensembl" id="ENSSMAP00000035102.1"/>
    </source>
</evidence>
<dbReference type="SUPFAM" id="SSF48726">
    <property type="entry name" value="Immunoglobulin"/>
    <property type="match status" value="2"/>
</dbReference>
<name>A0A8D3BJ94_SCOMX</name>
<proteinExistence type="predicted"/>
<dbReference type="InterPro" id="IPR036179">
    <property type="entry name" value="Ig-like_dom_sf"/>
</dbReference>
<dbReference type="InterPro" id="IPR003599">
    <property type="entry name" value="Ig_sub"/>
</dbReference>
<gene>
    <name evidence="10" type="primary">si:dkey-93h22.7</name>
</gene>
<dbReference type="InterPro" id="IPR007110">
    <property type="entry name" value="Ig-like_dom"/>
</dbReference>
<dbReference type="PANTHER" id="PTHR11640:SF31">
    <property type="entry name" value="IRREGULAR CHIASM C-ROUGHEST PROTEIN-RELATED"/>
    <property type="match status" value="1"/>
</dbReference>
<dbReference type="GeneTree" id="ENSGT00530000069282"/>